<proteinExistence type="predicted"/>
<dbReference type="Proteomes" id="UP000507470">
    <property type="component" value="Unassembled WGS sequence"/>
</dbReference>
<gene>
    <name evidence="1" type="ORF">MCOR_10457</name>
</gene>
<evidence type="ECO:0008006" key="3">
    <source>
        <dbReference type="Google" id="ProtNLM"/>
    </source>
</evidence>
<evidence type="ECO:0000313" key="2">
    <source>
        <dbReference type="Proteomes" id="UP000507470"/>
    </source>
</evidence>
<protein>
    <recommendedName>
        <fullName evidence="3">Mab-21-like HhH/H2TH-like domain-containing protein</fullName>
    </recommendedName>
</protein>
<keyword evidence="2" id="KW-1185">Reference proteome</keyword>
<name>A0A6J8AR78_MYTCO</name>
<organism evidence="1 2">
    <name type="scientific">Mytilus coruscus</name>
    <name type="common">Sea mussel</name>
    <dbReference type="NCBI Taxonomy" id="42192"/>
    <lineage>
        <taxon>Eukaryota</taxon>
        <taxon>Metazoa</taxon>
        <taxon>Spiralia</taxon>
        <taxon>Lophotrochozoa</taxon>
        <taxon>Mollusca</taxon>
        <taxon>Bivalvia</taxon>
        <taxon>Autobranchia</taxon>
        <taxon>Pteriomorphia</taxon>
        <taxon>Mytilida</taxon>
        <taxon>Mytiloidea</taxon>
        <taxon>Mytilidae</taxon>
        <taxon>Mytilinae</taxon>
        <taxon>Mytilus</taxon>
    </lineage>
</organism>
<dbReference type="AlphaFoldDB" id="A0A6J8AR78"/>
<evidence type="ECO:0000313" key="1">
    <source>
        <dbReference type="EMBL" id="CAC5372326.1"/>
    </source>
</evidence>
<accession>A0A6J8AR78</accession>
<dbReference type="EMBL" id="CACVKT020001843">
    <property type="protein sequence ID" value="CAC5372326.1"/>
    <property type="molecule type" value="Genomic_DNA"/>
</dbReference>
<sequence length="515" mass="59698">MERMPISKSESLKFYKYLCQKIGSEKVVRTRRLAFTIRDMGHCQHMITSGSKGEGLDLSGSDFDYMLIDNFFKVYQSETEVQSQCLARPLIMNTEETQPCFTQLWPLNQNINIVPNLFERNYRGYKMLSGELYKLCSKNGLSHVPGLFFGKIHGPCISNENETVDVARCLKCDKWICQAKPWIGRPRKTWPLPEIISKINVYEEGINCFASSETLRDYHSQSYDIDQSFGSGNSMLLQQIMPTLNLIRGFDEICRFPRLVYNFLHHSRTSLSRILFALQISEVFMHVPQETQYQYYLGNKRHYLMYKRDLGHLVIGFQSDAVSGLLKLASFFYVHKMYTASLTVIRYTLPKCTEEKIVQTFFRDKTTFNNIQKHVLNLMKKESLYTMIRSLTIHHFRFGKDSSIIPQELQLDVTRTDNCFHPSQFANFLSFLCNYQLHDLSSCRQSLLRLQVDLMIQSDFGINFLFPETVNSVIFCGIANQLLSNTYSAMLFFQIAVKIDIENKTSAASRVSSLI</sequence>
<dbReference type="OrthoDB" id="6101167at2759"/>
<reference evidence="1 2" key="1">
    <citation type="submission" date="2020-06" db="EMBL/GenBank/DDBJ databases">
        <authorList>
            <person name="Li R."/>
            <person name="Bekaert M."/>
        </authorList>
    </citation>
    <scope>NUCLEOTIDE SEQUENCE [LARGE SCALE GENOMIC DNA]</scope>
    <source>
        <strain evidence="2">wild</strain>
    </source>
</reference>